<gene>
    <name evidence="1" type="ORF">SAMN05216377_11287</name>
</gene>
<evidence type="ECO:0000313" key="2">
    <source>
        <dbReference type="Proteomes" id="UP000198967"/>
    </source>
</evidence>
<accession>A0A1G7ULZ8</accession>
<dbReference type="EMBL" id="FNBE01000012">
    <property type="protein sequence ID" value="SDG48523.1"/>
    <property type="molecule type" value="Genomic_DNA"/>
</dbReference>
<reference evidence="1 2" key="1">
    <citation type="submission" date="2016-10" db="EMBL/GenBank/DDBJ databases">
        <authorList>
            <person name="de Groot N.N."/>
        </authorList>
    </citation>
    <scope>NUCLEOTIDE SEQUENCE [LARGE SCALE GENOMIC DNA]</scope>
    <source>
        <strain evidence="1 2">CGMCC 4.3143</strain>
    </source>
</reference>
<protein>
    <submittedName>
        <fullName evidence="1">Uncharacterized protein</fullName>
    </submittedName>
</protein>
<name>A0A1G7ULZ8_PSEOR</name>
<sequence length="112" mass="11995">MRSVESVRVVGDNIIPNSAVVELFHAEDVEIVVDTRYKPSADHRAPVVLDRTRAAALAMTLVTAIGETFDEEADGLTTTEAIALLGAIEPLSLAIEELRSQALICLRVNAPA</sequence>
<dbReference type="Proteomes" id="UP000198967">
    <property type="component" value="Unassembled WGS sequence"/>
</dbReference>
<evidence type="ECO:0000313" key="1">
    <source>
        <dbReference type="EMBL" id="SDG48523.1"/>
    </source>
</evidence>
<organism evidence="1 2">
    <name type="scientific">Pseudonocardia oroxyli</name>
    <dbReference type="NCBI Taxonomy" id="366584"/>
    <lineage>
        <taxon>Bacteria</taxon>
        <taxon>Bacillati</taxon>
        <taxon>Actinomycetota</taxon>
        <taxon>Actinomycetes</taxon>
        <taxon>Pseudonocardiales</taxon>
        <taxon>Pseudonocardiaceae</taxon>
        <taxon>Pseudonocardia</taxon>
    </lineage>
</organism>
<proteinExistence type="predicted"/>
<keyword evidence="2" id="KW-1185">Reference proteome</keyword>
<dbReference type="STRING" id="366584.SAMN05216377_11287"/>
<dbReference type="AlphaFoldDB" id="A0A1G7ULZ8"/>